<dbReference type="InterPro" id="IPR036879">
    <property type="entry name" value="TF_MADSbox_sf"/>
</dbReference>
<accession>A0A7L7T4D1</accession>
<protein>
    <submittedName>
        <fullName evidence="9">MADS transcription factor AP3-3</fullName>
    </submittedName>
</protein>
<dbReference type="GO" id="GO:0005634">
    <property type="term" value="C:nucleus"/>
    <property type="evidence" value="ECO:0007669"/>
    <property type="project" value="UniProtKB-SubCell"/>
</dbReference>
<dbReference type="PANTHER" id="PTHR48019">
    <property type="entry name" value="SERUM RESPONSE FACTOR HOMOLOG"/>
    <property type="match status" value="1"/>
</dbReference>
<evidence type="ECO:0000256" key="1">
    <source>
        <dbReference type="ARBA" id="ARBA00004123"/>
    </source>
</evidence>
<dbReference type="SMART" id="SM00432">
    <property type="entry name" value="MADS"/>
    <property type="match status" value="1"/>
</dbReference>
<dbReference type="EMBL" id="MN832821">
    <property type="protein sequence ID" value="QOC69197.1"/>
    <property type="molecule type" value="Genomic_DNA"/>
</dbReference>
<dbReference type="AlphaFoldDB" id="A0A7L7T4D1"/>
<evidence type="ECO:0000259" key="8">
    <source>
        <dbReference type="PROSITE" id="PS51297"/>
    </source>
</evidence>
<proteinExistence type="predicted"/>
<dbReference type="SUPFAM" id="SSF55455">
    <property type="entry name" value="SRF-like"/>
    <property type="match status" value="1"/>
</dbReference>
<dbReference type="CDD" id="cd00265">
    <property type="entry name" value="MADS_MEF2_like"/>
    <property type="match status" value="1"/>
</dbReference>
<evidence type="ECO:0000256" key="3">
    <source>
        <dbReference type="ARBA" id="ARBA00023125"/>
    </source>
</evidence>
<name>A0A7L7T4D1_9MAGN</name>
<gene>
    <name evidence="9" type="primary">AP3-3</name>
</gene>
<evidence type="ECO:0000256" key="5">
    <source>
        <dbReference type="ARBA" id="ARBA00023242"/>
    </source>
</evidence>
<dbReference type="PROSITE" id="PS00350">
    <property type="entry name" value="MADS_BOX_1"/>
    <property type="match status" value="1"/>
</dbReference>
<dbReference type="Pfam" id="PF01486">
    <property type="entry name" value="K-box"/>
    <property type="match status" value="1"/>
</dbReference>
<comment type="subcellular location">
    <subcellularLocation>
        <location evidence="1">Nucleus</location>
    </subcellularLocation>
</comment>
<dbReference type="GO" id="GO:0003700">
    <property type="term" value="F:DNA-binding transcription factor activity"/>
    <property type="evidence" value="ECO:0007669"/>
    <property type="project" value="InterPro"/>
</dbReference>
<dbReference type="GO" id="GO:0000977">
    <property type="term" value="F:RNA polymerase II transcription regulatory region sequence-specific DNA binding"/>
    <property type="evidence" value="ECO:0007669"/>
    <property type="project" value="InterPro"/>
</dbReference>
<keyword evidence="2" id="KW-0805">Transcription regulation</keyword>
<dbReference type="Pfam" id="PF00319">
    <property type="entry name" value="SRF-TF"/>
    <property type="match status" value="1"/>
</dbReference>
<dbReference type="PROSITE" id="PS51297">
    <property type="entry name" value="K_BOX"/>
    <property type="match status" value="1"/>
</dbReference>
<evidence type="ECO:0000313" key="9">
    <source>
        <dbReference type="EMBL" id="QOC69197.1"/>
    </source>
</evidence>
<keyword evidence="5" id="KW-0539">Nucleus</keyword>
<dbReference type="GO" id="GO:0045944">
    <property type="term" value="P:positive regulation of transcription by RNA polymerase II"/>
    <property type="evidence" value="ECO:0007669"/>
    <property type="project" value="InterPro"/>
</dbReference>
<evidence type="ECO:0000256" key="6">
    <source>
        <dbReference type="SAM" id="MobiDB-lite"/>
    </source>
</evidence>
<evidence type="ECO:0000256" key="4">
    <source>
        <dbReference type="ARBA" id="ARBA00023163"/>
    </source>
</evidence>
<dbReference type="InterPro" id="IPR002100">
    <property type="entry name" value="TF_MADSbox"/>
</dbReference>
<keyword evidence="4" id="KW-0804">Transcription</keyword>
<organism evidence="9">
    <name type="scientific">Glaucidium palmatum</name>
    <dbReference type="NCBI Taxonomy" id="39106"/>
    <lineage>
        <taxon>Eukaryota</taxon>
        <taxon>Viridiplantae</taxon>
        <taxon>Streptophyta</taxon>
        <taxon>Embryophyta</taxon>
        <taxon>Tracheophyta</taxon>
        <taxon>Spermatophyta</taxon>
        <taxon>Magnoliopsida</taxon>
        <taxon>Ranunculales</taxon>
        <taxon>Ranunculaceae</taxon>
        <taxon>Glaucidioideae</taxon>
        <taxon>Glaucidium</taxon>
    </lineage>
</organism>
<dbReference type="InterPro" id="IPR033896">
    <property type="entry name" value="MEF2-like_N"/>
</dbReference>
<evidence type="ECO:0000259" key="7">
    <source>
        <dbReference type="PROSITE" id="PS50066"/>
    </source>
</evidence>
<evidence type="ECO:0000256" key="2">
    <source>
        <dbReference type="ARBA" id="ARBA00023015"/>
    </source>
</evidence>
<dbReference type="InterPro" id="IPR050142">
    <property type="entry name" value="MADS-box/MEF2_TF"/>
</dbReference>
<dbReference type="GO" id="GO:0046983">
    <property type="term" value="F:protein dimerization activity"/>
    <property type="evidence" value="ECO:0007669"/>
    <property type="project" value="InterPro"/>
</dbReference>
<dbReference type="Gene3D" id="3.40.1810.10">
    <property type="entry name" value="Transcription factor, MADS-box"/>
    <property type="match status" value="1"/>
</dbReference>
<feature type="domain" description="MADS-box" evidence="7">
    <location>
        <begin position="1"/>
        <end position="61"/>
    </location>
</feature>
<dbReference type="PRINTS" id="PR00404">
    <property type="entry name" value="MADSDOMAIN"/>
</dbReference>
<keyword evidence="3" id="KW-0238">DNA-binding</keyword>
<dbReference type="PROSITE" id="PS50066">
    <property type="entry name" value="MADS_BOX_2"/>
    <property type="match status" value="1"/>
</dbReference>
<feature type="region of interest" description="Disordered" evidence="6">
    <location>
        <begin position="199"/>
        <end position="218"/>
    </location>
</feature>
<sequence>MGRGKIEIKKIENATNRQVTYSKRRTGLMKKARELSILCDSEISLIMFSRTGRLSEFITSSTTQKKVYDQYQEVKGVDLWNSHYEKLQESLKKQKDINMRLRREIRQRIGEGIDDLGFEQLRGLEQDLENTVKVVRDRKYHTIATQTLTYRKKLKNAQETHINLVGQCEARGIYYQGDYASLSGIYSGGAQHFRTRLQPSQPNLQQGESSGFFNLRHS</sequence>
<dbReference type="InterPro" id="IPR002487">
    <property type="entry name" value="TF_Kbox"/>
</dbReference>
<reference evidence="9" key="1">
    <citation type="submission" date="2019-12" db="EMBL/GenBank/DDBJ databases">
        <authorList>
            <person name="Duan X."/>
            <person name="Zhao C."/>
            <person name="Zhang R."/>
            <person name="Jiang Y."/>
            <person name="Shan H."/>
            <person name="Kong H."/>
        </authorList>
    </citation>
    <scope>NUCLEOTIDE SEQUENCE</scope>
</reference>
<feature type="domain" description="K-box" evidence="8">
    <location>
        <begin position="84"/>
        <end position="174"/>
    </location>
</feature>
<feature type="compositionally biased region" description="Polar residues" evidence="6">
    <location>
        <begin position="199"/>
        <end position="212"/>
    </location>
</feature>